<organism evidence="9 10">
    <name type="scientific">Cercophora scortea</name>
    <dbReference type="NCBI Taxonomy" id="314031"/>
    <lineage>
        <taxon>Eukaryota</taxon>
        <taxon>Fungi</taxon>
        <taxon>Dikarya</taxon>
        <taxon>Ascomycota</taxon>
        <taxon>Pezizomycotina</taxon>
        <taxon>Sordariomycetes</taxon>
        <taxon>Sordariomycetidae</taxon>
        <taxon>Sordariales</taxon>
        <taxon>Lasiosphaeriaceae</taxon>
        <taxon>Cercophora</taxon>
    </lineage>
</organism>
<dbReference type="GO" id="GO:0020037">
    <property type="term" value="F:heme binding"/>
    <property type="evidence" value="ECO:0007669"/>
    <property type="project" value="InterPro"/>
</dbReference>
<keyword evidence="6 8" id="KW-0503">Monooxygenase</keyword>
<comment type="cofactor">
    <cofactor evidence="1 7">
        <name>heme</name>
        <dbReference type="ChEBI" id="CHEBI:30413"/>
    </cofactor>
</comment>
<reference evidence="9" key="2">
    <citation type="submission" date="2023-06" db="EMBL/GenBank/DDBJ databases">
        <authorList>
            <consortium name="Lawrence Berkeley National Laboratory"/>
            <person name="Haridas S."/>
            <person name="Hensen N."/>
            <person name="Bonometti L."/>
            <person name="Westerberg I."/>
            <person name="Brannstrom I.O."/>
            <person name="Guillou S."/>
            <person name="Cros-Aarteil S."/>
            <person name="Calhoun S."/>
            <person name="Kuo A."/>
            <person name="Mondo S."/>
            <person name="Pangilinan J."/>
            <person name="Riley R."/>
            <person name="Labutti K."/>
            <person name="Andreopoulos B."/>
            <person name="Lipzen A."/>
            <person name="Chen C."/>
            <person name="Yanf M."/>
            <person name="Daum C."/>
            <person name="Ng V."/>
            <person name="Clum A."/>
            <person name="Steindorff A."/>
            <person name="Ohm R."/>
            <person name="Martin F."/>
            <person name="Silar P."/>
            <person name="Natvig D."/>
            <person name="Lalanne C."/>
            <person name="Gautier V."/>
            <person name="Ament-Velasquez S.L."/>
            <person name="Kruys A."/>
            <person name="Hutchinson M.I."/>
            <person name="Powell A.J."/>
            <person name="Barry K."/>
            <person name="Miller A.N."/>
            <person name="Grigoriev I.V."/>
            <person name="Debuchy R."/>
            <person name="Gladieux P."/>
            <person name="Thoren M.H."/>
            <person name="Johannesson H."/>
        </authorList>
    </citation>
    <scope>NUCLEOTIDE SEQUENCE</scope>
    <source>
        <strain evidence="9">SMH4131-1</strain>
    </source>
</reference>
<dbReference type="PRINTS" id="PR00385">
    <property type="entry name" value="P450"/>
</dbReference>
<feature type="binding site" description="axial binding residue" evidence="7">
    <location>
        <position position="421"/>
    </location>
    <ligand>
        <name>heme</name>
        <dbReference type="ChEBI" id="CHEBI:30413"/>
    </ligand>
    <ligandPart>
        <name>Fe</name>
        <dbReference type="ChEBI" id="CHEBI:18248"/>
    </ligandPart>
</feature>
<evidence type="ECO:0000256" key="8">
    <source>
        <dbReference type="RuleBase" id="RU000461"/>
    </source>
</evidence>
<evidence type="ECO:0000256" key="3">
    <source>
        <dbReference type="ARBA" id="ARBA00022723"/>
    </source>
</evidence>
<dbReference type="GO" id="GO:0004497">
    <property type="term" value="F:monooxygenase activity"/>
    <property type="evidence" value="ECO:0007669"/>
    <property type="project" value="UniProtKB-KW"/>
</dbReference>
<keyword evidence="7 8" id="KW-0349">Heme</keyword>
<accession>A0AAE0MLD0</accession>
<evidence type="ECO:0000313" key="10">
    <source>
        <dbReference type="Proteomes" id="UP001286456"/>
    </source>
</evidence>
<keyword evidence="5 7" id="KW-0408">Iron</keyword>
<dbReference type="SUPFAM" id="SSF48264">
    <property type="entry name" value="Cytochrome P450"/>
    <property type="match status" value="1"/>
</dbReference>
<evidence type="ECO:0000256" key="4">
    <source>
        <dbReference type="ARBA" id="ARBA00023002"/>
    </source>
</evidence>
<dbReference type="CDD" id="cd11063">
    <property type="entry name" value="CYP52"/>
    <property type="match status" value="1"/>
</dbReference>
<dbReference type="EMBL" id="JAUEPO010000001">
    <property type="protein sequence ID" value="KAK3336856.1"/>
    <property type="molecule type" value="Genomic_DNA"/>
</dbReference>
<dbReference type="PANTHER" id="PTHR24287">
    <property type="entry name" value="P450, PUTATIVE (EUROFUNG)-RELATED"/>
    <property type="match status" value="1"/>
</dbReference>
<dbReference type="PANTHER" id="PTHR24287:SF17">
    <property type="entry name" value="P450, PUTATIVE (EUROFUNG)-RELATED"/>
    <property type="match status" value="1"/>
</dbReference>
<comment type="caution">
    <text evidence="9">The sequence shown here is derived from an EMBL/GenBank/DDBJ whole genome shotgun (WGS) entry which is preliminary data.</text>
</comment>
<evidence type="ECO:0000256" key="1">
    <source>
        <dbReference type="ARBA" id="ARBA00001971"/>
    </source>
</evidence>
<evidence type="ECO:0000256" key="2">
    <source>
        <dbReference type="ARBA" id="ARBA00010617"/>
    </source>
</evidence>
<dbReference type="PROSITE" id="PS00086">
    <property type="entry name" value="CYTOCHROME_P450"/>
    <property type="match status" value="1"/>
</dbReference>
<keyword evidence="3 7" id="KW-0479">Metal-binding</keyword>
<evidence type="ECO:0000256" key="7">
    <source>
        <dbReference type="PIRSR" id="PIRSR602403-1"/>
    </source>
</evidence>
<sequence length="474" mass="52934">MLSLQFLLGAAAFVITGHLVIQRILFARRAAALGCSKPPMYKHKDPILGLDLAFATFRTIADNTLLDMFTNIFEEYGNTYAANTLGQTTLTTNESENIKAILTRIEDWPIAGLRLHTARALIRPSFVRDQVTDLKCFDRHISNLLAALPRDGSTFDLQTYIVAMTMDSSTDFMMGYSTNSLVQPAPEAQQFLRDFEYAAVEGAKIAILGSVLNYIPHRKLQAAVERMRAYLRSHLKTIIAAKKTSDQTSGDRSYVFLDEVLKATSDEEYVVDQMLSILVAGRDTTAAAMTAAFYFLARDPKAVEKLRIEIKDMNAKNPSWDQLKGMKYLNNVVKEALRLFPPVAVNSRAASKEVVLPLGGGPDGKQPILVAKGTSVRYSTWHMQRRKDTYGPDADEFRPERWDNLRVGWEYAPFSGGPRICIGQQFALTQIAYTLYKFFNTFKAIEPRESHPLQAAQALTISFANGCMVGLTPE</sequence>
<dbReference type="InterPro" id="IPR017972">
    <property type="entry name" value="Cyt_P450_CS"/>
</dbReference>
<proteinExistence type="inferred from homology"/>
<gene>
    <name evidence="9" type="ORF">B0T19DRAFT_454377</name>
</gene>
<dbReference type="InterPro" id="IPR002403">
    <property type="entry name" value="Cyt_P450_E_grp-IV"/>
</dbReference>
<evidence type="ECO:0000313" key="9">
    <source>
        <dbReference type="EMBL" id="KAK3336856.1"/>
    </source>
</evidence>
<evidence type="ECO:0000256" key="5">
    <source>
        <dbReference type="ARBA" id="ARBA00023004"/>
    </source>
</evidence>
<protein>
    <submittedName>
        <fullName evidence="9">Cytochrome P450</fullName>
    </submittedName>
</protein>
<dbReference type="GO" id="GO:0005506">
    <property type="term" value="F:iron ion binding"/>
    <property type="evidence" value="ECO:0007669"/>
    <property type="project" value="InterPro"/>
</dbReference>
<dbReference type="Proteomes" id="UP001286456">
    <property type="component" value="Unassembled WGS sequence"/>
</dbReference>
<name>A0AAE0MLD0_9PEZI</name>
<dbReference type="Gene3D" id="1.10.630.10">
    <property type="entry name" value="Cytochrome P450"/>
    <property type="match status" value="1"/>
</dbReference>
<dbReference type="GO" id="GO:0016705">
    <property type="term" value="F:oxidoreductase activity, acting on paired donors, with incorporation or reduction of molecular oxygen"/>
    <property type="evidence" value="ECO:0007669"/>
    <property type="project" value="InterPro"/>
</dbReference>
<dbReference type="InterPro" id="IPR001128">
    <property type="entry name" value="Cyt_P450"/>
</dbReference>
<keyword evidence="10" id="KW-1185">Reference proteome</keyword>
<dbReference type="PRINTS" id="PR00465">
    <property type="entry name" value="EP450IV"/>
</dbReference>
<reference evidence="9" key="1">
    <citation type="journal article" date="2023" name="Mol. Phylogenet. Evol.">
        <title>Genome-scale phylogeny and comparative genomics of the fungal order Sordariales.</title>
        <authorList>
            <person name="Hensen N."/>
            <person name="Bonometti L."/>
            <person name="Westerberg I."/>
            <person name="Brannstrom I.O."/>
            <person name="Guillou S."/>
            <person name="Cros-Aarteil S."/>
            <person name="Calhoun S."/>
            <person name="Haridas S."/>
            <person name="Kuo A."/>
            <person name="Mondo S."/>
            <person name="Pangilinan J."/>
            <person name="Riley R."/>
            <person name="LaButti K."/>
            <person name="Andreopoulos B."/>
            <person name="Lipzen A."/>
            <person name="Chen C."/>
            <person name="Yan M."/>
            <person name="Daum C."/>
            <person name="Ng V."/>
            <person name="Clum A."/>
            <person name="Steindorff A."/>
            <person name="Ohm R.A."/>
            <person name="Martin F."/>
            <person name="Silar P."/>
            <person name="Natvig D.O."/>
            <person name="Lalanne C."/>
            <person name="Gautier V."/>
            <person name="Ament-Velasquez S.L."/>
            <person name="Kruys A."/>
            <person name="Hutchinson M.I."/>
            <person name="Powell A.J."/>
            <person name="Barry K."/>
            <person name="Miller A.N."/>
            <person name="Grigoriev I.V."/>
            <person name="Debuchy R."/>
            <person name="Gladieux P."/>
            <person name="Hiltunen Thoren M."/>
            <person name="Johannesson H."/>
        </authorList>
    </citation>
    <scope>NUCLEOTIDE SEQUENCE</scope>
    <source>
        <strain evidence="9">SMH4131-1</strain>
    </source>
</reference>
<dbReference type="InterPro" id="IPR047146">
    <property type="entry name" value="Cyt_P450_E_CYP52_fungi"/>
</dbReference>
<keyword evidence="4 8" id="KW-0560">Oxidoreductase</keyword>
<dbReference type="InterPro" id="IPR036396">
    <property type="entry name" value="Cyt_P450_sf"/>
</dbReference>
<dbReference type="Pfam" id="PF00067">
    <property type="entry name" value="p450"/>
    <property type="match status" value="1"/>
</dbReference>
<dbReference type="AlphaFoldDB" id="A0AAE0MLD0"/>
<comment type="similarity">
    <text evidence="2 8">Belongs to the cytochrome P450 family.</text>
</comment>
<evidence type="ECO:0000256" key="6">
    <source>
        <dbReference type="ARBA" id="ARBA00023033"/>
    </source>
</evidence>